<keyword evidence="1" id="KW-0175">Coiled coil</keyword>
<dbReference type="Proteomes" id="UP000019377">
    <property type="component" value="Unassembled WGS sequence"/>
</dbReference>
<dbReference type="GeneID" id="27422221"/>
<reference evidence="4" key="1">
    <citation type="journal article" date="2013" name="Genome Announc.">
        <title>Draft genome sequence of Pseudozyma brasiliensis sp. nov. strain GHG001, a high producer of endo-1,4-xylanase isolated from an insect pest of sugarcane.</title>
        <authorList>
            <person name="Oliveira J.V.D.C."/>
            <person name="dos Santos R.A.C."/>
            <person name="Borges T.A."/>
            <person name="Riano-Pachon D.M."/>
            <person name="Goldman G.H."/>
        </authorList>
    </citation>
    <scope>NUCLEOTIDE SEQUENCE [LARGE SCALE GENOMIC DNA]</scope>
    <source>
        <strain evidence="4">GHG001</strain>
    </source>
</reference>
<dbReference type="eggNOG" id="ENOG502S00E">
    <property type="taxonomic scope" value="Eukaryota"/>
</dbReference>
<dbReference type="InterPro" id="IPR016193">
    <property type="entry name" value="Cytidine_deaminase-like"/>
</dbReference>
<evidence type="ECO:0000256" key="1">
    <source>
        <dbReference type="SAM" id="Coils"/>
    </source>
</evidence>
<feature type="domain" description="CMP/dCMP-type deaminase" evidence="2">
    <location>
        <begin position="43"/>
        <end position="123"/>
    </location>
</feature>
<dbReference type="InterPro" id="IPR002125">
    <property type="entry name" value="CMP_dCMP_dom"/>
</dbReference>
<sequence length="218" mass="24311">MSTSDAQHHGHAPSHLLAALLSTITTSIIPLTTPAVARGCKVFGASILSKSTLTPIVSSTNDEITSPLLHGEMATLFAFHEHNNSLPAADRVDPKDCVFLATHEPCSLCLSAITWSGFDNFYYLFTYRDTMESFAIPHDIEILKEVFQTSQGDDAKLYNRKNKYWQSWSFQDLIDQSPQEERGELQRRLEEVKAQYNGLSETYQSSKADQTPGQIPLA</sequence>
<dbReference type="GO" id="GO:0006139">
    <property type="term" value="P:nucleobase-containing compound metabolic process"/>
    <property type="evidence" value="ECO:0007669"/>
    <property type="project" value="UniProtKB-ARBA"/>
</dbReference>
<dbReference type="OMA" id="EINCIQQ"/>
<dbReference type="RefSeq" id="XP_016289841.1">
    <property type="nucleotide sequence ID" value="XM_016439509.1"/>
</dbReference>
<dbReference type="Gene3D" id="3.40.140.10">
    <property type="entry name" value="Cytidine Deaminase, domain 2"/>
    <property type="match status" value="1"/>
</dbReference>
<protein>
    <recommendedName>
        <fullName evidence="2">CMP/dCMP-type deaminase domain-containing protein</fullName>
    </recommendedName>
</protein>
<feature type="coiled-coil region" evidence="1">
    <location>
        <begin position="182"/>
        <end position="209"/>
    </location>
</feature>
<dbReference type="SUPFAM" id="SSF53927">
    <property type="entry name" value="Cytidine deaminase-like"/>
    <property type="match status" value="1"/>
</dbReference>
<accession>V5GFP7</accession>
<dbReference type="OrthoDB" id="9980836at2759"/>
<gene>
    <name evidence="3" type="ORF">PSEUBRA_SCAF8g02216</name>
</gene>
<dbReference type="AlphaFoldDB" id="V5GFP7"/>
<evidence type="ECO:0000313" key="4">
    <source>
        <dbReference type="Proteomes" id="UP000019377"/>
    </source>
</evidence>
<name>V5GFP7_KALBG</name>
<organism evidence="3 4">
    <name type="scientific">Kalmanozyma brasiliensis (strain GHG001)</name>
    <name type="common">Yeast</name>
    <name type="synonym">Pseudozyma brasiliensis</name>
    <dbReference type="NCBI Taxonomy" id="1365824"/>
    <lineage>
        <taxon>Eukaryota</taxon>
        <taxon>Fungi</taxon>
        <taxon>Dikarya</taxon>
        <taxon>Basidiomycota</taxon>
        <taxon>Ustilaginomycotina</taxon>
        <taxon>Ustilaginomycetes</taxon>
        <taxon>Ustilaginales</taxon>
        <taxon>Ustilaginaceae</taxon>
        <taxon>Kalmanozyma</taxon>
    </lineage>
</organism>
<dbReference type="EMBL" id="KI545894">
    <property type="protein sequence ID" value="EST04852.1"/>
    <property type="molecule type" value="Genomic_DNA"/>
</dbReference>
<dbReference type="GO" id="GO:0003824">
    <property type="term" value="F:catalytic activity"/>
    <property type="evidence" value="ECO:0007669"/>
    <property type="project" value="InterPro"/>
</dbReference>
<evidence type="ECO:0000313" key="3">
    <source>
        <dbReference type="EMBL" id="EST04852.1"/>
    </source>
</evidence>
<keyword evidence="4" id="KW-1185">Reference proteome</keyword>
<dbReference type="HOGENOM" id="CLU_107695_0_0_1"/>
<evidence type="ECO:0000259" key="2">
    <source>
        <dbReference type="Pfam" id="PF00383"/>
    </source>
</evidence>
<dbReference type="STRING" id="1365824.V5GFP7"/>
<dbReference type="Pfam" id="PF00383">
    <property type="entry name" value="dCMP_cyt_deam_1"/>
    <property type="match status" value="1"/>
</dbReference>
<proteinExistence type="predicted"/>